<dbReference type="EMBL" id="CAEQ01002123">
    <property type="protein sequence ID" value="CCD15982.1"/>
    <property type="molecule type" value="Genomic_DNA"/>
</dbReference>
<dbReference type="AlphaFoldDB" id="F9WFB4"/>
<sequence>MRVSTTFLFCRFTFSNFPFQIRQLPCPERCHSVPLLYRHPCRDANCRRSGLIYFIFIPQGHSRITQLPDACVAKYFAVRVTLRSVGRCLQECTSSTSIPTIVLEVIRLFSFVTFISGRQLNTSRSV</sequence>
<gene>
    <name evidence="1" type="ORF">TCIL3000_0_09540</name>
</gene>
<proteinExistence type="predicted"/>
<keyword evidence="2" id="KW-1185">Reference proteome</keyword>
<name>F9WFB4_TRYCI</name>
<reference evidence="2" key="1">
    <citation type="submission" date="2011-07" db="EMBL/GenBank/DDBJ databases">
        <title>Divergent evolution of antigenic variation in African trypanosomes.</title>
        <authorList>
            <person name="Jackson A.P."/>
            <person name="Berry A."/>
            <person name="Allison H.C."/>
            <person name="Burton P."/>
            <person name="Anderson J."/>
            <person name="Aslett M."/>
            <person name="Brown R."/>
            <person name="Corton N."/>
            <person name="Harris D."/>
            <person name="Hauser H."/>
            <person name="Gamble J."/>
            <person name="Gilderthorp R."/>
            <person name="McQuillan J."/>
            <person name="Quail M.A."/>
            <person name="Sanders M."/>
            <person name="Van Tonder A."/>
            <person name="Ginger M.L."/>
            <person name="Donelson J.E."/>
            <person name="Field M.C."/>
            <person name="Barry J.D."/>
            <person name="Berriman M."/>
            <person name="Hertz-Fowler C."/>
        </authorList>
    </citation>
    <scope>NUCLEOTIDE SEQUENCE [LARGE SCALE GENOMIC DNA]</scope>
    <source>
        <strain evidence="2">IL3000</strain>
    </source>
</reference>
<comment type="caution">
    <text evidence="1">The sequence shown here is derived from an EMBL/GenBank/DDBJ whole genome shotgun (WGS) entry which is preliminary data.</text>
</comment>
<organism evidence="1 2">
    <name type="scientific">Trypanosoma congolense (strain IL3000)</name>
    <dbReference type="NCBI Taxonomy" id="1068625"/>
    <lineage>
        <taxon>Eukaryota</taxon>
        <taxon>Discoba</taxon>
        <taxon>Euglenozoa</taxon>
        <taxon>Kinetoplastea</taxon>
        <taxon>Metakinetoplastina</taxon>
        <taxon>Trypanosomatida</taxon>
        <taxon>Trypanosomatidae</taxon>
        <taxon>Trypanosoma</taxon>
        <taxon>Nannomonas</taxon>
    </lineage>
</organism>
<evidence type="ECO:0000313" key="2">
    <source>
        <dbReference type="Proteomes" id="UP000000702"/>
    </source>
</evidence>
<dbReference type="Proteomes" id="UP000000702">
    <property type="component" value="Unassembled WGS sequence"/>
</dbReference>
<evidence type="ECO:0000313" key="1">
    <source>
        <dbReference type="EMBL" id="CCD15982.1"/>
    </source>
</evidence>
<reference evidence="1 2" key="2">
    <citation type="journal article" date="2012" name="Proc. Natl. Acad. Sci. U.S.A.">
        <title>Antigenic diversity is generated by distinct evolutionary mechanisms in African trypanosome species.</title>
        <authorList>
            <person name="Jackson A.P."/>
            <person name="Berry A."/>
            <person name="Aslett M."/>
            <person name="Allison H.C."/>
            <person name="Burton P."/>
            <person name="Vavrova-Anderson J."/>
            <person name="Brown R."/>
            <person name="Browne H."/>
            <person name="Corton N."/>
            <person name="Hauser H."/>
            <person name="Gamble J."/>
            <person name="Gilderthorp R."/>
            <person name="Marcello L."/>
            <person name="McQuillan J."/>
            <person name="Otto T.D."/>
            <person name="Quail M.A."/>
            <person name="Sanders M.J."/>
            <person name="van Tonder A."/>
            <person name="Ginger M.L."/>
            <person name="Field M.C."/>
            <person name="Barry J.D."/>
            <person name="Hertz-Fowler C."/>
            <person name="Berriman M."/>
        </authorList>
    </citation>
    <scope>NUCLEOTIDE SEQUENCE [LARGE SCALE GENOMIC DNA]</scope>
    <source>
        <strain evidence="1 2">IL3000</strain>
    </source>
</reference>
<accession>F9WFB4</accession>
<protein>
    <submittedName>
        <fullName evidence="1">Uncharacterized protein</fullName>
    </submittedName>
</protein>